<feature type="transmembrane region" description="Helical" evidence="8">
    <location>
        <begin position="989"/>
        <end position="1007"/>
    </location>
</feature>
<evidence type="ECO:0000256" key="4">
    <source>
        <dbReference type="ARBA" id="ARBA00022840"/>
    </source>
</evidence>
<dbReference type="Gene3D" id="1.20.1560.10">
    <property type="entry name" value="ABC transporter type 1, transmembrane domain"/>
    <property type="match status" value="2"/>
</dbReference>
<feature type="domain" description="ABC transporter" evidence="9">
    <location>
        <begin position="377"/>
        <end position="615"/>
    </location>
</feature>
<dbReference type="CDD" id="cd18577">
    <property type="entry name" value="ABC_6TM_Pgp_ABCB1_D1_like"/>
    <property type="match status" value="1"/>
</dbReference>
<evidence type="ECO:0000256" key="6">
    <source>
        <dbReference type="ARBA" id="ARBA00023136"/>
    </source>
</evidence>
<feature type="compositionally biased region" description="Polar residues" evidence="7">
    <location>
        <begin position="1"/>
        <end position="10"/>
    </location>
</feature>
<keyword evidence="3" id="KW-0547">Nucleotide-binding</keyword>
<dbReference type="GO" id="GO:0005524">
    <property type="term" value="F:ATP binding"/>
    <property type="evidence" value="ECO:0007669"/>
    <property type="project" value="UniProtKB-KW"/>
</dbReference>
<dbReference type="GO" id="GO:0016887">
    <property type="term" value="F:ATP hydrolysis activity"/>
    <property type="evidence" value="ECO:0007669"/>
    <property type="project" value="InterPro"/>
</dbReference>
<dbReference type="GO" id="GO:0090374">
    <property type="term" value="P:oligopeptide export from mitochondrion"/>
    <property type="evidence" value="ECO:0007669"/>
    <property type="project" value="TreeGrafter"/>
</dbReference>
<proteinExistence type="predicted"/>
<feature type="transmembrane region" description="Helical" evidence="8">
    <location>
        <begin position="44"/>
        <end position="75"/>
    </location>
</feature>
<keyword evidence="5 8" id="KW-1133">Transmembrane helix</keyword>
<dbReference type="OrthoDB" id="6500128at2759"/>
<dbReference type="FunFam" id="3.40.50.300:FF:001471">
    <property type="entry name" value="P-loop containing nucleoside triphosphate hydrolase protein"/>
    <property type="match status" value="1"/>
</dbReference>
<dbReference type="InterPro" id="IPR036640">
    <property type="entry name" value="ABC1_TM_sf"/>
</dbReference>
<protein>
    <submittedName>
        <fullName evidence="11">Uncharacterized protein</fullName>
    </submittedName>
</protein>
<name>A0A9P4WC54_CURKU</name>
<dbReference type="SMART" id="SM00382">
    <property type="entry name" value="AAA"/>
    <property type="match status" value="2"/>
</dbReference>
<dbReference type="PROSITE" id="PS50893">
    <property type="entry name" value="ABC_TRANSPORTER_2"/>
    <property type="match status" value="2"/>
</dbReference>
<evidence type="ECO:0000256" key="8">
    <source>
        <dbReference type="SAM" id="Phobius"/>
    </source>
</evidence>
<dbReference type="InterPro" id="IPR039421">
    <property type="entry name" value="Type_1_exporter"/>
</dbReference>
<feature type="transmembrane region" description="Helical" evidence="8">
    <location>
        <begin position="95"/>
        <end position="120"/>
    </location>
</feature>
<dbReference type="GO" id="GO:0015421">
    <property type="term" value="F:ABC-type oligopeptide transporter activity"/>
    <property type="evidence" value="ECO:0007669"/>
    <property type="project" value="TreeGrafter"/>
</dbReference>
<dbReference type="InterPro" id="IPR027417">
    <property type="entry name" value="P-loop_NTPase"/>
</dbReference>
<evidence type="ECO:0000259" key="9">
    <source>
        <dbReference type="PROSITE" id="PS50893"/>
    </source>
</evidence>
<dbReference type="Gene3D" id="3.40.50.300">
    <property type="entry name" value="P-loop containing nucleotide triphosphate hydrolases"/>
    <property type="match status" value="2"/>
</dbReference>
<feature type="region of interest" description="Disordered" evidence="7">
    <location>
        <begin position="1"/>
        <end position="26"/>
    </location>
</feature>
<dbReference type="InterPro" id="IPR003593">
    <property type="entry name" value="AAA+_ATPase"/>
</dbReference>
<accession>A0A9P4WC54</accession>
<comment type="subcellular location">
    <subcellularLocation>
        <location evidence="1">Membrane</location>
        <topology evidence="1">Multi-pass membrane protein</topology>
    </subcellularLocation>
</comment>
<dbReference type="CDD" id="cd18578">
    <property type="entry name" value="ABC_6TM_Pgp_ABCB1_D2_like"/>
    <property type="match status" value="1"/>
</dbReference>
<feature type="compositionally biased region" description="Basic and acidic residues" evidence="7">
    <location>
        <begin position="11"/>
        <end position="24"/>
    </location>
</feature>
<feature type="domain" description="ABC transmembrane type-1" evidence="10">
    <location>
        <begin position="847"/>
        <end position="1118"/>
    </location>
</feature>
<evidence type="ECO:0000256" key="1">
    <source>
        <dbReference type="ARBA" id="ARBA00004141"/>
    </source>
</evidence>
<comment type="caution">
    <text evidence="11">The sequence shown here is derived from an EMBL/GenBank/DDBJ whole genome shotgun (WGS) entry which is preliminary data.</text>
</comment>
<dbReference type="Pfam" id="PF00005">
    <property type="entry name" value="ABC_tran"/>
    <property type="match status" value="2"/>
</dbReference>
<dbReference type="GO" id="GO:0005743">
    <property type="term" value="C:mitochondrial inner membrane"/>
    <property type="evidence" value="ECO:0007669"/>
    <property type="project" value="TreeGrafter"/>
</dbReference>
<sequence>MALLSDSNLSETKEEPDNPADEGHQSTSQVGWKALFGFTTTSHIAVLISSLLSAAAAAAILPIFSVIYGLVFGAYSDYGTGEVNGDQLMREVTRLCLIMTGIAAANWVLNSIFFFLFLLFGELQAQSARNRVFEVLIRKDLEWFDMSESGITALLPTIQTHIRNLQLSVSAPFGEGLQCIIAATAAIGVAFYYSWSLTLVIICTVPLVYLVEAYLSKRLIARTHEQAIQLQVALKYVTSAIRSIETVKCFNGQGYELQSFTRVSSMASKLYKRVANLRSMQIALIQFFTYTVFVQGFAYGSHLVRSGSLDVSSVITTFWAALLAIGGITGFLPQFIVMQKGKVSGAWLRTLMDQMAKEDEPTESQGQFKPSRCLGDIEFRRVTFSYPTRPDEVALQAATLFFPAGETTFVVGKSGSGKSTLGQLLVRFYQPSSGQVLLDHVALNELDVQWLRRNVTLVEQRSVLFRDSVHNNITLGDQSGTITMDDVRNAVSFAMLDSVVESLPAGLETHLETEDGSLSGGQRQRMALARARVRDTPVLILDESTSALDYITRTKVLDAIREWRTGKTTIVITHDISQIQPEDFLYLLDKAQVVQEGYRKDLEENPGVFRTFLETHEEEEHHMQIEYSSEAEIDSGQTDELTSHHRDSWIATTPKRPLSAVLFGQSVLSSFSVESTLNRSYTVTSRTDNRFSTVSDEESGFQRQNEYFPQAGHTIPKPPPEALPPASDPFQANELDTARTSRTLFNDRISRNYMLKDNKYGTRSASPESLRPLSTHPEYPKRLSIAITRAACTPQPEKYSRRKELRSRLSRDQIADELKLPVEALPIKHILKTIWPALDWRSRFALFAAVLATVLHAVATPVFAWVFSQLLATFYKLEDTKAEAIRYAMIILGIAVIEGLAEYSMFYMFECVAQSWALALKTEAMRRILAQPREFFDKPENTMAHLAETLDHFAEEARNLPGRFAGIFLSMFLVLVISVIWSLTISWKITLVALASVPVLFAVTQAYNMIGSHWEQLTNEAGDGVGQILHETFVNIRTVRCLTLETHFRTKYLETTAKALKIGVKRAVYSGSIFGLLHTCPMFVTIALFWFGAWLIAHKEHSVLNVTETFLILMLSINDISRMTQYMTQVNISRQAATRLLRLARLPEISHEDHGTIKIDSATDISFTNVFFNYPNSDRQVLHGISFSIPRGSCTAIVGPSGSGKSTVASLLLKLYPTNQNIRTFFASEGKDLTISGQNMRTLHTASLRSRMAVVSQTPVLFPGTIAQNIAYALSPSSPESGMESLRAAADAAGVSEFIDSLPEGYHTLVGDGGTVLSGGQAQRIAIARALVRSPDILILDEATSALDAIAASIIRDTVLRLVSAAPEHDDTMSLPLSPRSRTGGIWGDKGWDPNEDVVATPGWIRARGMGAKGKEVKKQMTVIIITHAREMMSIAEHIIMLDKGKVVEEGGFAELKRKRGGAFAKLLRGEAE</sequence>
<dbReference type="InterPro" id="IPR017871">
    <property type="entry name" value="ABC_transporter-like_CS"/>
</dbReference>
<dbReference type="PROSITE" id="PS00211">
    <property type="entry name" value="ABC_TRANSPORTER_1"/>
    <property type="match status" value="1"/>
</dbReference>
<keyword evidence="12" id="KW-1185">Reference proteome</keyword>
<feature type="transmembrane region" description="Helical" evidence="8">
    <location>
        <begin position="282"/>
        <end position="299"/>
    </location>
</feature>
<evidence type="ECO:0000256" key="3">
    <source>
        <dbReference type="ARBA" id="ARBA00022741"/>
    </source>
</evidence>
<feature type="transmembrane region" description="Helical" evidence="8">
    <location>
        <begin position="1068"/>
        <end position="1096"/>
    </location>
</feature>
<keyword evidence="2 8" id="KW-0812">Transmembrane</keyword>
<organism evidence="11 12">
    <name type="scientific">Curvularia kusanoi</name>
    <name type="common">Cochliobolus kusanoi</name>
    <dbReference type="NCBI Taxonomy" id="90978"/>
    <lineage>
        <taxon>Eukaryota</taxon>
        <taxon>Fungi</taxon>
        <taxon>Dikarya</taxon>
        <taxon>Ascomycota</taxon>
        <taxon>Pezizomycotina</taxon>
        <taxon>Dothideomycetes</taxon>
        <taxon>Pleosporomycetidae</taxon>
        <taxon>Pleosporales</taxon>
        <taxon>Pleosporineae</taxon>
        <taxon>Pleosporaceae</taxon>
        <taxon>Curvularia</taxon>
    </lineage>
</organism>
<dbReference type="Proteomes" id="UP000801428">
    <property type="component" value="Unassembled WGS sequence"/>
</dbReference>
<evidence type="ECO:0000256" key="7">
    <source>
        <dbReference type="SAM" id="MobiDB-lite"/>
    </source>
</evidence>
<evidence type="ECO:0000256" key="2">
    <source>
        <dbReference type="ARBA" id="ARBA00022692"/>
    </source>
</evidence>
<reference evidence="11" key="1">
    <citation type="submission" date="2019-04" db="EMBL/GenBank/DDBJ databases">
        <title>Sequencing of skin fungus with MAO and IRED activity.</title>
        <authorList>
            <person name="Marsaioli A.J."/>
            <person name="Bonatto J.M.C."/>
            <person name="Reis Junior O."/>
        </authorList>
    </citation>
    <scope>NUCLEOTIDE SEQUENCE</scope>
    <source>
        <strain evidence="11">30M1</strain>
    </source>
</reference>
<dbReference type="EMBL" id="SWKU01000008">
    <property type="protein sequence ID" value="KAF3004084.1"/>
    <property type="molecule type" value="Genomic_DNA"/>
</dbReference>
<dbReference type="InterPro" id="IPR003439">
    <property type="entry name" value="ABC_transporter-like_ATP-bd"/>
</dbReference>
<evidence type="ECO:0000259" key="10">
    <source>
        <dbReference type="PROSITE" id="PS50929"/>
    </source>
</evidence>
<feature type="transmembrane region" description="Helical" evidence="8">
    <location>
        <begin position="887"/>
        <end position="909"/>
    </location>
</feature>
<keyword evidence="6 8" id="KW-0472">Membrane</keyword>
<dbReference type="SUPFAM" id="SSF52540">
    <property type="entry name" value="P-loop containing nucleoside triphosphate hydrolases"/>
    <property type="match status" value="3"/>
</dbReference>
<dbReference type="SUPFAM" id="SSF90123">
    <property type="entry name" value="ABC transporter transmembrane region"/>
    <property type="match status" value="2"/>
</dbReference>
<evidence type="ECO:0000256" key="5">
    <source>
        <dbReference type="ARBA" id="ARBA00022989"/>
    </source>
</evidence>
<feature type="domain" description="ABC transporter" evidence="9">
    <location>
        <begin position="1165"/>
        <end position="1469"/>
    </location>
</feature>
<feature type="domain" description="ABC transmembrane type-1" evidence="10">
    <location>
        <begin position="44"/>
        <end position="340"/>
    </location>
</feature>
<keyword evidence="4" id="KW-0067">ATP-binding</keyword>
<evidence type="ECO:0000313" key="11">
    <source>
        <dbReference type="EMBL" id="KAF3004084.1"/>
    </source>
</evidence>
<dbReference type="InterPro" id="IPR011527">
    <property type="entry name" value="ABC1_TM_dom"/>
</dbReference>
<dbReference type="Pfam" id="PF00664">
    <property type="entry name" value="ABC_membrane"/>
    <property type="match status" value="2"/>
</dbReference>
<dbReference type="PANTHER" id="PTHR43394:SF15">
    <property type="entry name" value="ALPHA-FACTOR-TRANSPORTING ATPASE"/>
    <property type="match status" value="1"/>
</dbReference>
<feature type="transmembrane region" description="Helical" evidence="8">
    <location>
        <begin position="964"/>
        <end position="983"/>
    </location>
</feature>
<dbReference type="PROSITE" id="PS50929">
    <property type="entry name" value="ABC_TM1F"/>
    <property type="match status" value="2"/>
</dbReference>
<feature type="transmembrane region" description="Helical" evidence="8">
    <location>
        <begin position="192"/>
        <end position="215"/>
    </location>
</feature>
<gene>
    <name evidence="11" type="ORF">E8E13_003217</name>
</gene>
<dbReference type="PANTHER" id="PTHR43394">
    <property type="entry name" value="ATP-DEPENDENT PERMEASE MDL1, MITOCHONDRIAL"/>
    <property type="match status" value="1"/>
</dbReference>
<feature type="transmembrane region" description="Helical" evidence="8">
    <location>
        <begin position="311"/>
        <end position="332"/>
    </location>
</feature>
<feature type="transmembrane region" description="Helical" evidence="8">
    <location>
        <begin position="844"/>
        <end position="867"/>
    </location>
</feature>
<evidence type="ECO:0000313" key="12">
    <source>
        <dbReference type="Proteomes" id="UP000801428"/>
    </source>
</evidence>